<dbReference type="GeneID" id="91086827"/>
<evidence type="ECO:0000256" key="1">
    <source>
        <dbReference type="SAM" id="MobiDB-lite"/>
    </source>
</evidence>
<feature type="domain" description="Asl1-like glycosyl hydrolase catalytic" evidence="3">
    <location>
        <begin position="147"/>
        <end position="370"/>
    </location>
</feature>
<reference evidence="4" key="3">
    <citation type="submission" date="2024-01" db="EMBL/GenBank/DDBJ databases">
        <authorList>
            <person name="Coelho M.A."/>
            <person name="David-Palma M."/>
            <person name="Shea T."/>
            <person name="Sun S."/>
            <person name="Cuomo C.A."/>
            <person name="Heitman J."/>
        </authorList>
    </citation>
    <scope>NUCLEOTIDE SEQUENCE</scope>
    <source>
        <strain evidence="4">CBS 7841</strain>
    </source>
</reference>
<dbReference type="GO" id="GO:0009277">
    <property type="term" value="C:fungal-type cell wall"/>
    <property type="evidence" value="ECO:0007669"/>
    <property type="project" value="TreeGrafter"/>
</dbReference>
<keyword evidence="5" id="KW-1185">Reference proteome</keyword>
<dbReference type="EMBL" id="CP143786">
    <property type="protein sequence ID" value="WVN87436.1"/>
    <property type="molecule type" value="Genomic_DNA"/>
</dbReference>
<gene>
    <name evidence="4" type="ORF">L203_102616</name>
</gene>
<accession>A0AAJ8M199</accession>
<dbReference type="InterPro" id="IPR053183">
    <property type="entry name" value="ASL1"/>
</dbReference>
<dbReference type="PANTHER" id="PTHR34154:SF14">
    <property type="entry name" value="ASL1-LIKE GLYCOSYL HYDROLASE CATALYTIC DOMAIN-CONTAINING PROTEIN"/>
    <property type="match status" value="1"/>
</dbReference>
<dbReference type="Proteomes" id="UP000094043">
    <property type="component" value="Chromosome 3"/>
</dbReference>
<dbReference type="GO" id="GO:0071966">
    <property type="term" value="P:fungal-type cell wall polysaccharide metabolic process"/>
    <property type="evidence" value="ECO:0007669"/>
    <property type="project" value="TreeGrafter"/>
</dbReference>
<evidence type="ECO:0000259" key="3">
    <source>
        <dbReference type="Pfam" id="PF11790"/>
    </source>
</evidence>
<feature type="compositionally biased region" description="Basic and acidic residues" evidence="1">
    <location>
        <begin position="44"/>
        <end position="59"/>
    </location>
</feature>
<organism evidence="4 5">
    <name type="scientific">Cryptococcus depauperatus CBS 7841</name>
    <dbReference type="NCBI Taxonomy" id="1295531"/>
    <lineage>
        <taxon>Eukaryota</taxon>
        <taxon>Fungi</taxon>
        <taxon>Dikarya</taxon>
        <taxon>Basidiomycota</taxon>
        <taxon>Agaricomycotina</taxon>
        <taxon>Tremellomycetes</taxon>
        <taxon>Tremellales</taxon>
        <taxon>Cryptococcaceae</taxon>
        <taxon>Cryptococcus</taxon>
    </lineage>
</organism>
<dbReference type="KEGG" id="cdep:91086827"/>
<dbReference type="InterPro" id="IPR024655">
    <property type="entry name" value="Asl1_glyco_hydro_catalytic"/>
</dbReference>
<dbReference type="SUPFAM" id="SSF51445">
    <property type="entry name" value="(Trans)glycosidases"/>
    <property type="match status" value="1"/>
</dbReference>
<reference evidence="4" key="1">
    <citation type="submission" date="2016-06" db="EMBL/GenBank/DDBJ databases">
        <authorList>
            <person name="Cuomo C."/>
            <person name="Litvintseva A."/>
            <person name="Heitman J."/>
            <person name="Chen Y."/>
            <person name="Sun S."/>
            <person name="Springer D."/>
            <person name="Dromer F."/>
            <person name="Young S."/>
            <person name="Zeng Q."/>
            <person name="Chapman S."/>
            <person name="Gujja S."/>
            <person name="Saif S."/>
            <person name="Birren B."/>
        </authorList>
    </citation>
    <scope>NUCLEOTIDE SEQUENCE</scope>
    <source>
        <strain evidence="4">CBS 7841</strain>
    </source>
</reference>
<feature type="signal peptide" evidence="2">
    <location>
        <begin position="1"/>
        <end position="19"/>
    </location>
</feature>
<evidence type="ECO:0000313" key="5">
    <source>
        <dbReference type="Proteomes" id="UP000094043"/>
    </source>
</evidence>
<dbReference type="RefSeq" id="XP_066068136.1">
    <property type="nucleotide sequence ID" value="XM_066212039.1"/>
</dbReference>
<dbReference type="InterPro" id="IPR017853">
    <property type="entry name" value="GH"/>
</dbReference>
<dbReference type="Pfam" id="PF11790">
    <property type="entry name" value="Glyco_hydro_cc"/>
    <property type="match status" value="1"/>
</dbReference>
<proteinExistence type="predicted"/>
<dbReference type="AlphaFoldDB" id="A0AAJ8M199"/>
<evidence type="ECO:0000256" key="2">
    <source>
        <dbReference type="SAM" id="SignalP"/>
    </source>
</evidence>
<feature type="chain" id="PRO_5042484689" description="Asl1-like glycosyl hydrolase catalytic domain-containing protein" evidence="2">
    <location>
        <begin position="20"/>
        <end position="378"/>
    </location>
</feature>
<evidence type="ECO:0000313" key="4">
    <source>
        <dbReference type="EMBL" id="WVN87436.1"/>
    </source>
</evidence>
<name>A0AAJ8M199_9TREE</name>
<feature type="region of interest" description="Disordered" evidence="1">
    <location>
        <begin position="44"/>
        <end position="68"/>
    </location>
</feature>
<sequence length="378" mass="40792">MQLATLLPLLALLASSAFARSAAHPHAAARRHQANEREYIKAAAEGRDALHPRSLTEKSTRRKITRRGANCKAKDTTASTATASAVTSSFANAAAYQQPSNYSSKAVTVTSTNAAATASTSAATTVNSGNLTPNNIKAGIAGGDAYNMVGNHVGWWYDWNPVPTGHTGSPIAVNMLWGAGAVDQKDAERLAAFKAITDTPTYIIGFEEPDCSTPGSSNIAVSDAAQLWDSTIAPWKQNGSILLSPSMCHQAAEQYTKWLTTFKTQISTPWDVTNLHINKNSMDGVKADIDYYYNTFGKPIWVTEFACVDDSSGFTPCTDQNEINQFINDIVDLFQSDNRVYAYAYSNGDGLSTQWMMVNNGVLTESGQTYITAIAKYH</sequence>
<protein>
    <recommendedName>
        <fullName evidence="3">Asl1-like glycosyl hydrolase catalytic domain-containing protein</fullName>
    </recommendedName>
</protein>
<reference evidence="4" key="2">
    <citation type="journal article" date="2022" name="Elife">
        <title>Obligate sexual reproduction of a homothallic fungus closely related to the Cryptococcus pathogenic species complex.</title>
        <authorList>
            <person name="Passer A.R."/>
            <person name="Clancey S.A."/>
            <person name="Shea T."/>
            <person name="David-Palma M."/>
            <person name="Averette A.F."/>
            <person name="Boekhout T."/>
            <person name="Porcel B.M."/>
            <person name="Nowrousian M."/>
            <person name="Cuomo C.A."/>
            <person name="Sun S."/>
            <person name="Heitman J."/>
            <person name="Coelho M.A."/>
        </authorList>
    </citation>
    <scope>NUCLEOTIDE SEQUENCE</scope>
    <source>
        <strain evidence="4">CBS 7841</strain>
    </source>
</reference>
<dbReference type="PANTHER" id="PTHR34154">
    <property type="entry name" value="ALKALI-SENSITIVE LINKAGE PROTEIN 1"/>
    <property type="match status" value="1"/>
</dbReference>
<keyword evidence="2" id="KW-0732">Signal</keyword>